<comment type="catalytic activity">
    <reaction evidence="9">
        <text>tRNA(Asp) + L-aspartate + ATP = L-aspartyl-tRNA(Asp) + AMP + diphosphate</text>
        <dbReference type="Rhea" id="RHEA:19649"/>
        <dbReference type="Rhea" id="RHEA-COMP:9660"/>
        <dbReference type="Rhea" id="RHEA-COMP:9678"/>
        <dbReference type="ChEBI" id="CHEBI:29991"/>
        <dbReference type="ChEBI" id="CHEBI:30616"/>
        <dbReference type="ChEBI" id="CHEBI:33019"/>
        <dbReference type="ChEBI" id="CHEBI:78442"/>
        <dbReference type="ChEBI" id="CHEBI:78516"/>
        <dbReference type="ChEBI" id="CHEBI:456215"/>
        <dbReference type="EC" id="6.1.1.12"/>
    </reaction>
</comment>
<dbReference type="SUPFAM" id="SSF55681">
    <property type="entry name" value="Class II aaRS and biotin synthetases"/>
    <property type="match status" value="1"/>
</dbReference>
<comment type="subunit">
    <text evidence="9">Homodimer.</text>
</comment>
<proteinExistence type="inferred from homology"/>
<feature type="binding site" evidence="9">
    <location>
        <position position="369"/>
    </location>
    <ligand>
        <name>L-aspartate</name>
        <dbReference type="ChEBI" id="CHEBI:29991"/>
    </ligand>
</feature>
<evidence type="ECO:0000256" key="8">
    <source>
        <dbReference type="ARBA" id="ARBA00023146"/>
    </source>
</evidence>
<evidence type="ECO:0000256" key="6">
    <source>
        <dbReference type="ARBA" id="ARBA00022840"/>
    </source>
</evidence>
<comment type="similarity">
    <text evidence="2 9">Belongs to the class-II aminoacyl-tRNA synthetase family. Type 2 subfamily.</text>
</comment>
<dbReference type="AlphaFoldDB" id="A0A2M6WF77"/>
<evidence type="ECO:0000256" key="3">
    <source>
        <dbReference type="ARBA" id="ARBA00022490"/>
    </source>
</evidence>
<dbReference type="Pfam" id="PF01336">
    <property type="entry name" value="tRNA_anti-codon"/>
    <property type="match status" value="1"/>
</dbReference>
<dbReference type="InterPro" id="IPR002312">
    <property type="entry name" value="Asp/Asn-tRNA-synth_IIb"/>
</dbReference>
<gene>
    <name evidence="9" type="primary">aspS</name>
    <name evidence="11" type="ORF">COU17_00180</name>
</gene>
<comment type="subcellular location">
    <subcellularLocation>
        <location evidence="1 9">Cytoplasm</location>
    </subcellularLocation>
</comment>
<dbReference type="InterPro" id="IPR012340">
    <property type="entry name" value="NA-bd_OB-fold"/>
</dbReference>
<keyword evidence="5 9" id="KW-0547">Nucleotide-binding</keyword>
<feature type="region of interest" description="Aspartate" evidence="9">
    <location>
        <begin position="193"/>
        <end position="196"/>
    </location>
</feature>
<organism evidence="11 12">
    <name type="scientific">Candidatus Kaiserbacteria bacterium CG10_big_fil_rev_8_21_14_0_10_49_17</name>
    <dbReference type="NCBI Taxonomy" id="1974609"/>
    <lineage>
        <taxon>Bacteria</taxon>
        <taxon>Candidatus Kaiseribacteriota</taxon>
    </lineage>
</organism>
<dbReference type="HAMAP" id="MF_02075">
    <property type="entry name" value="Asp_tRNA_synth_type2"/>
    <property type="match status" value="1"/>
</dbReference>
<evidence type="ECO:0000256" key="2">
    <source>
        <dbReference type="ARBA" id="ARBA00005312"/>
    </source>
</evidence>
<keyword evidence="6 9" id="KW-0067">ATP-binding</keyword>
<dbReference type="CDD" id="cd04317">
    <property type="entry name" value="EcAspRS_like_N"/>
    <property type="match status" value="1"/>
</dbReference>
<comment type="caution">
    <text evidence="9">Lacks conserved residue(s) required for the propagation of feature annotation.</text>
</comment>
<evidence type="ECO:0000256" key="5">
    <source>
        <dbReference type="ARBA" id="ARBA00022741"/>
    </source>
</evidence>
<dbReference type="Gene3D" id="2.40.50.140">
    <property type="entry name" value="Nucleic acid-binding proteins"/>
    <property type="match status" value="1"/>
</dbReference>
<evidence type="ECO:0000313" key="12">
    <source>
        <dbReference type="Proteomes" id="UP000228809"/>
    </source>
</evidence>
<reference evidence="12" key="1">
    <citation type="submission" date="2017-09" db="EMBL/GenBank/DDBJ databases">
        <title>Depth-based differentiation of microbial function through sediment-hosted aquifers and enrichment of novel symbionts in the deep terrestrial subsurface.</title>
        <authorList>
            <person name="Probst A.J."/>
            <person name="Ladd B."/>
            <person name="Jarett J.K."/>
            <person name="Geller-Mcgrath D.E."/>
            <person name="Sieber C.M.K."/>
            <person name="Emerson J.B."/>
            <person name="Anantharaman K."/>
            <person name="Thomas B.C."/>
            <person name="Malmstrom R."/>
            <person name="Stieglmeier M."/>
            <person name="Klingl A."/>
            <person name="Woyke T."/>
            <person name="Ryan C.M."/>
            <person name="Banfield J.F."/>
        </authorList>
    </citation>
    <scope>NUCLEOTIDE SEQUENCE [LARGE SCALE GENOMIC DNA]</scope>
</reference>
<dbReference type="Proteomes" id="UP000228809">
    <property type="component" value="Unassembled WGS sequence"/>
</dbReference>
<dbReference type="EMBL" id="PFBJ01000003">
    <property type="protein sequence ID" value="PIT91394.1"/>
    <property type="molecule type" value="Genomic_DNA"/>
</dbReference>
<dbReference type="InterPro" id="IPR047089">
    <property type="entry name" value="Asp-tRNA-ligase_1_N"/>
</dbReference>
<dbReference type="PANTHER" id="PTHR43450:SF1">
    <property type="entry name" value="ASPARTATE--TRNA LIGASE, CYTOPLASMIC"/>
    <property type="match status" value="1"/>
</dbReference>
<dbReference type="NCBIfam" id="NF003483">
    <property type="entry name" value="PRK05159.1"/>
    <property type="match status" value="1"/>
</dbReference>
<dbReference type="InterPro" id="IPR004523">
    <property type="entry name" value="Asp-tRNA_synthase_2"/>
</dbReference>
<name>A0A2M6WF77_9BACT</name>
<dbReference type="InterPro" id="IPR004364">
    <property type="entry name" value="Aa-tRNA-synt_II"/>
</dbReference>
<dbReference type="Gene3D" id="3.30.930.10">
    <property type="entry name" value="Bira Bifunctional Protein, Domain 2"/>
    <property type="match status" value="1"/>
</dbReference>
<comment type="function">
    <text evidence="9">Catalyzes the attachment of L-aspartate to tRNA(Asp) in a two-step reaction: L-aspartate is first activated by ATP to form Asp-AMP and then transferred to the acceptor end of tRNA(Asp).</text>
</comment>
<keyword evidence="4 9" id="KW-0436">Ligase</keyword>
<protein>
    <recommendedName>
        <fullName evidence="9">Aspartate--tRNA ligase</fullName>
        <ecNumber evidence="9">6.1.1.12</ecNumber>
    </recommendedName>
    <alternativeName>
        <fullName evidence="9">Aspartyl-tRNA synthetase</fullName>
        <shortName evidence="9">AspRS</shortName>
    </alternativeName>
</protein>
<dbReference type="EC" id="6.1.1.12" evidence="9"/>
<dbReference type="PROSITE" id="PS50862">
    <property type="entry name" value="AA_TRNA_LIGASE_II"/>
    <property type="match status" value="1"/>
</dbReference>
<dbReference type="GO" id="GO:0004815">
    <property type="term" value="F:aspartate-tRNA ligase activity"/>
    <property type="evidence" value="ECO:0007669"/>
    <property type="project" value="UniProtKB-UniRule"/>
</dbReference>
<feature type="binding site" evidence="9">
    <location>
        <position position="214"/>
    </location>
    <ligand>
        <name>L-aspartate</name>
        <dbReference type="ChEBI" id="CHEBI:29991"/>
    </ligand>
</feature>
<evidence type="ECO:0000256" key="7">
    <source>
        <dbReference type="ARBA" id="ARBA00022917"/>
    </source>
</evidence>
<evidence type="ECO:0000256" key="1">
    <source>
        <dbReference type="ARBA" id="ARBA00004496"/>
    </source>
</evidence>
<feature type="binding site" evidence="9">
    <location>
        <position position="362"/>
    </location>
    <ligand>
        <name>ATP</name>
        <dbReference type="ChEBI" id="CHEBI:30616"/>
    </ligand>
</feature>
<feature type="domain" description="Aminoacyl-transfer RNA synthetases class-II family profile" evidence="10">
    <location>
        <begin position="137"/>
        <end position="431"/>
    </location>
</feature>
<dbReference type="GO" id="GO:0003723">
    <property type="term" value="F:RNA binding"/>
    <property type="evidence" value="ECO:0007669"/>
    <property type="project" value="TreeGrafter"/>
</dbReference>
<feature type="binding site" evidence="9">
    <location>
        <begin position="222"/>
        <end position="224"/>
    </location>
    <ligand>
        <name>ATP</name>
        <dbReference type="ChEBI" id="CHEBI:30616"/>
    </ligand>
</feature>
<dbReference type="GO" id="GO:0005524">
    <property type="term" value="F:ATP binding"/>
    <property type="evidence" value="ECO:0007669"/>
    <property type="project" value="UniProtKB-UniRule"/>
</dbReference>
<feature type="binding site" evidence="9">
    <location>
        <begin position="214"/>
        <end position="216"/>
    </location>
    <ligand>
        <name>ATP</name>
        <dbReference type="ChEBI" id="CHEBI:30616"/>
    </ligand>
</feature>
<evidence type="ECO:0000256" key="4">
    <source>
        <dbReference type="ARBA" id="ARBA00022598"/>
    </source>
</evidence>
<feature type="binding site" evidence="9">
    <location>
        <begin position="410"/>
        <end position="413"/>
    </location>
    <ligand>
        <name>ATP</name>
        <dbReference type="ChEBI" id="CHEBI:30616"/>
    </ligand>
</feature>
<feature type="binding site" evidence="9">
    <location>
        <position position="365"/>
    </location>
    <ligand>
        <name>L-aspartate</name>
        <dbReference type="ChEBI" id="CHEBI:29991"/>
    </ligand>
</feature>
<dbReference type="Pfam" id="PF00152">
    <property type="entry name" value="tRNA-synt_2"/>
    <property type="match status" value="1"/>
</dbReference>
<evidence type="ECO:0000256" key="9">
    <source>
        <dbReference type="HAMAP-Rule" id="MF_02075"/>
    </source>
</evidence>
<dbReference type="GO" id="GO:0006422">
    <property type="term" value="P:aspartyl-tRNA aminoacylation"/>
    <property type="evidence" value="ECO:0007669"/>
    <property type="project" value="UniProtKB-UniRule"/>
</dbReference>
<keyword evidence="7 9" id="KW-0648">Protein biosynthesis</keyword>
<keyword evidence="8 9" id="KW-0030">Aminoacyl-tRNA synthetase</keyword>
<dbReference type="InterPro" id="IPR045864">
    <property type="entry name" value="aa-tRNA-synth_II/BPL/LPL"/>
</dbReference>
<dbReference type="PRINTS" id="PR01042">
    <property type="entry name" value="TRNASYNTHASP"/>
</dbReference>
<dbReference type="SUPFAM" id="SSF50249">
    <property type="entry name" value="Nucleic acid-binding proteins"/>
    <property type="match status" value="1"/>
</dbReference>
<accession>A0A2M6WF77</accession>
<comment type="caution">
    <text evidence="11">The sequence shown here is derived from an EMBL/GenBank/DDBJ whole genome shotgun (WGS) entry which is preliminary data.</text>
</comment>
<sequence>MERIRIKDIGEHIGKEVTVAGWVSTRRDHGKLIFFDLRDRSGEVQAVALPNHTEAHTLADTIRPEWVITVTAKVNERPEKMIHPDAALGHLELEVMNITVLSEAAELPFDIDAELNIDTYLNYLPLTLRTQRGRDIFKVQETLIETFRTQLRARDFTEFQAPAIVGGDAEGGANVFRLDYFNDRSAYLATSPQLYKQILVGIYERVFATPKVFRAEPHATSRHLNEYSSLDFELGFIEDHRDVMAILTELIRAYRNALVERHSDVLERFNVSAPAIPDDIPVVTLAEGQEIVTERTDEDCVGEPDLSPAHEEALCEYAREKHNSDFIYVTHYPVSKRPFYTYEDESTPGFTKSFDLLFRGVEITTGGQRIHSYEQLLKNMQKWNLDPNAFRFYLQAFAFGMPPHGGCATGLERLTAKMLGIRNVKEATLFPRDMNRIDTQLSE</sequence>
<dbReference type="PANTHER" id="PTHR43450">
    <property type="entry name" value="ASPARTYL-TRNA SYNTHETASE"/>
    <property type="match status" value="1"/>
</dbReference>
<evidence type="ECO:0000313" key="11">
    <source>
        <dbReference type="EMBL" id="PIT91394.1"/>
    </source>
</evidence>
<dbReference type="GO" id="GO:0017101">
    <property type="term" value="C:aminoacyl-tRNA synthetase multienzyme complex"/>
    <property type="evidence" value="ECO:0007669"/>
    <property type="project" value="TreeGrafter"/>
</dbReference>
<keyword evidence="3 9" id="KW-0963">Cytoplasm</keyword>
<dbReference type="InterPro" id="IPR004365">
    <property type="entry name" value="NA-bd_OB_tRNA"/>
</dbReference>
<dbReference type="InterPro" id="IPR006195">
    <property type="entry name" value="aa-tRNA-synth_II"/>
</dbReference>
<evidence type="ECO:0000259" key="10">
    <source>
        <dbReference type="PROSITE" id="PS50862"/>
    </source>
</evidence>
<feature type="binding site" evidence="9">
    <location>
        <position position="170"/>
    </location>
    <ligand>
        <name>L-aspartate</name>
        <dbReference type="ChEBI" id="CHEBI:29991"/>
    </ligand>
</feature>
<dbReference type="GO" id="GO:0005829">
    <property type="term" value="C:cytosol"/>
    <property type="evidence" value="ECO:0007669"/>
    <property type="project" value="TreeGrafter"/>
</dbReference>